<dbReference type="PANTHER" id="PTHR21193:SF3">
    <property type="entry name" value="OXIDOREDUCTASE-LIKE DOMAIN-CONTAINING PROTEIN 1"/>
    <property type="match status" value="1"/>
</dbReference>
<organism evidence="3 4">
    <name type="scientific">Cephalotrichum gorgonifer</name>
    <dbReference type="NCBI Taxonomy" id="2041049"/>
    <lineage>
        <taxon>Eukaryota</taxon>
        <taxon>Fungi</taxon>
        <taxon>Dikarya</taxon>
        <taxon>Ascomycota</taxon>
        <taxon>Pezizomycotina</taxon>
        <taxon>Sordariomycetes</taxon>
        <taxon>Hypocreomycetidae</taxon>
        <taxon>Microascales</taxon>
        <taxon>Microascaceae</taxon>
        <taxon>Cephalotrichum</taxon>
    </lineage>
</organism>
<evidence type="ECO:0000259" key="2">
    <source>
        <dbReference type="Pfam" id="PF09791"/>
    </source>
</evidence>
<dbReference type="InterPro" id="IPR039251">
    <property type="entry name" value="OXLD1"/>
</dbReference>
<reference evidence="3" key="1">
    <citation type="submission" date="2018-03" db="EMBL/GenBank/DDBJ databases">
        <authorList>
            <person name="Guldener U."/>
        </authorList>
    </citation>
    <scope>NUCLEOTIDE SEQUENCE</scope>
</reference>
<gene>
    <name evidence="3" type="ORF">DNG_10185</name>
</gene>
<feature type="compositionally biased region" description="Pro residues" evidence="1">
    <location>
        <begin position="68"/>
        <end position="78"/>
    </location>
</feature>
<feature type="compositionally biased region" description="Basic and acidic residues" evidence="1">
    <location>
        <begin position="189"/>
        <end position="199"/>
    </location>
</feature>
<protein>
    <recommendedName>
        <fullName evidence="2">Oxidoreductase-like domain-containing protein</fullName>
    </recommendedName>
</protein>
<feature type="region of interest" description="Disordered" evidence="1">
    <location>
        <begin position="1"/>
        <end position="123"/>
    </location>
</feature>
<dbReference type="InterPro" id="IPR019180">
    <property type="entry name" value="Oxidoreductase-like_N"/>
</dbReference>
<dbReference type="Proteomes" id="UP001187682">
    <property type="component" value="Unassembled WGS sequence"/>
</dbReference>
<dbReference type="AlphaFoldDB" id="A0AAE8N755"/>
<sequence length="267" mass="29538">MNSSLTPRLRPFLSALSRRRDPRSLLSTKAPKPGSSEQVHPRAPFYDALLEYKLPPQRHTGVRRTPAPETPASPPETPAKPTKARRRKTKTETEAATPAPAPAPAQAFATQSSETKSEDTPEARARIIFGSSLAGPARRADLRSKSTLVAGVLVPPKPEEPDHCCMSGCVNCVWDQYREDMEEHLVASAEADKRLREREGDEEEAPESMSIDDDGGGSETNWSVEPQKLATDFWDEELYKGIPVGIREFMKSEKRLKEKHAREGTVG</sequence>
<evidence type="ECO:0000313" key="4">
    <source>
        <dbReference type="Proteomes" id="UP001187682"/>
    </source>
</evidence>
<accession>A0AAE8N755</accession>
<name>A0AAE8N755_9PEZI</name>
<comment type="caution">
    <text evidence="3">The sequence shown here is derived from an EMBL/GenBank/DDBJ whole genome shotgun (WGS) entry which is preliminary data.</text>
</comment>
<feature type="region of interest" description="Disordered" evidence="1">
    <location>
        <begin position="189"/>
        <end position="226"/>
    </location>
</feature>
<feature type="compositionally biased region" description="Acidic residues" evidence="1">
    <location>
        <begin position="200"/>
        <end position="216"/>
    </location>
</feature>
<dbReference type="PANTHER" id="PTHR21193">
    <property type="entry name" value="OXIDOREDUCTASE-LIKE DOMAIN-CONTAINING PROTEIN 1"/>
    <property type="match status" value="1"/>
</dbReference>
<dbReference type="Pfam" id="PF09791">
    <property type="entry name" value="Oxidored-like"/>
    <property type="match status" value="1"/>
</dbReference>
<feature type="domain" description="Oxidoreductase-like" evidence="2">
    <location>
        <begin position="149"/>
        <end position="191"/>
    </location>
</feature>
<keyword evidence="4" id="KW-1185">Reference proteome</keyword>
<proteinExistence type="predicted"/>
<evidence type="ECO:0000256" key="1">
    <source>
        <dbReference type="SAM" id="MobiDB-lite"/>
    </source>
</evidence>
<dbReference type="GO" id="GO:0005739">
    <property type="term" value="C:mitochondrion"/>
    <property type="evidence" value="ECO:0007669"/>
    <property type="project" value="TreeGrafter"/>
</dbReference>
<dbReference type="EMBL" id="ONZQ02000021">
    <property type="protein sequence ID" value="SPO07491.1"/>
    <property type="molecule type" value="Genomic_DNA"/>
</dbReference>
<evidence type="ECO:0000313" key="3">
    <source>
        <dbReference type="EMBL" id="SPO07491.1"/>
    </source>
</evidence>